<accession>A0A0M0JGW0</accession>
<gene>
    <name evidence="2" type="ORF">Ctob_012537</name>
</gene>
<keyword evidence="3" id="KW-1185">Reference proteome</keyword>
<dbReference type="Gene3D" id="3.30.530.20">
    <property type="match status" value="2"/>
</dbReference>
<evidence type="ECO:0000313" key="2">
    <source>
        <dbReference type="EMBL" id="KOO25567.1"/>
    </source>
</evidence>
<dbReference type="InterPro" id="IPR023393">
    <property type="entry name" value="START-like_dom_sf"/>
</dbReference>
<feature type="region of interest" description="Disordered" evidence="1">
    <location>
        <begin position="379"/>
        <end position="408"/>
    </location>
</feature>
<feature type="region of interest" description="Disordered" evidence="1">
    <location>
        <begin position="319"/>
        <end position="355"/>
    </location>
</feature>
<reference evidence="3" key="1">
    <citation type="journal article" date="2015" name="PLoS Genet.">
        <title>Genome Sequence and Transcriptome Analyses of Chrysochromulina tobin: Metabolic Tools for Enhanced Algal Fitness in the Prominent Order Prymnesiales (Haptophyceae).</title>
        <authorList>
            <person name="Hovde B.T."/>
            <person name="Deodato C.R."/>
            <person name="Hunsperger H.M."/>
            <person name="Ryken S.A."/>
            <person name="Yost W."/>
            <person name="Jha R.K."/>
            <person name="Patterson J."/>
            <person name="Monnat R.J. Jr."/>
            <person name="Barlow S.B."/>
            <person name="Starkenburg S.R."/>
            <person name="Cattolico R.A."/>
        </authorList>
    </citation>
    <scope>NUCLEOTIDE SEQUENCE</scope>
    <source>
        <strain evidence="3">CCMP291</strain>
    </source>
</reference>
<evidence type="ECO:0000313" key="3">
    <source>
        <dbReference type="Proteomes" id="UP000037460"/>
    </source>
</evidence>
<protein>
    <submittedName>
        <fullName evidence="2">Uncharacterized protein</fullName>
    </submittedName>
</protein>
<proteinExistence type="predicted"/>
<dbReference type="PANTHER" id="PTHR34560:SF1">
    <property type="entry name" value="START DOMAIN-CONTAINING PROTEIN"/>
    <property type="match status" value="1"/>
</dbReference>
<dbReference type="AlphaFoldDB" id="A0A0M0JGW0"/>
<dbReference type="Proteomes" id="UP000037460">
    <property type="component" value="Unassembled WGS sequence"/>
</dbReference>
<comment type="caution">
    <text evidence="2">The sequence shown here is derived from an EMBL/GenBank/DDBJ whole genome shotgun (WGS) entry which is preliminary data.</text>
</comment>
<dbReference type="SUPFAM" id="SSF55961">
    <property type="entry name" value="Bet v1-like"/>
    <property type="match status" value="1"/>
</dbReference>
<dbReference type="PANTHER" id="PTHR34560">
    <property type="entry name" value="POLYKETIDE CYCLASE/DEHYDRASE/LIPID TRANSPORT SUPERFAMILY PROTEIN"/>
    <property type="match status" value="1"/>
</dbReference>
<evidence type="ECO:0000256" key="1">
    <source>
        <dbReference type="SAM" id="MobiDB-lite"/>
    </source>
</evidence>
<name>A0A0M0JGW0_9EUKA</name>
<dbReference type="EMBL" id="JWZX01002957">
    <property type="protein sequence ID" value="KOO25567.1"/>
    <property type="molecule type" value="Genomic_DNA"/>
</dbReference>
<organism evidence="2 3">
    <name type="scientific">Chrysochromulina tobinii</name>
    <dbReference type="NCBI Taxonomy" id="1460289"/>
    <lineage>
        <taxon>Eukaryota</taxon>
        <taxon>Haptista</taxon>
        <taxon>Haptophyta</taxon>
        <taxon>Prymnesiophyceae</taxon>
        <taxon>Prymnesiales</taxon>
        <taxon>Chrysochromulinaceae</taxon>
        <taxon>Chrysochromulina</taxon>
    </lineage>
</organism>
<sequence length="515" mass="54650">MSAGLSAETSAGMTAEMIAGSSAEMSAGMSAEMSVGMSAEMIAGMSAEMSAAAPAPVAVNLKLPGELSRDQVLGAQDLAAHELLSKRPPAPPAAPGPSVTHADHFVQAVITGVLDSSDPANVPYGLPTSGAELGAAGGPERYILECLLLLRADYPIFAYRRLKALDALCVEAGAAALSSLGDRRVDEVLAVGRQMSSTLDALLDVDTWQLVASKKELSVNTYLRMAKGGRMEIKVDGLIPRSISSSCAPLLHADLFKTWLPGISDSSAISDLSRFRKLLYLKIFKFPMLATREAVVLGYGDVFSHDSVMVYLSTIEATGPWNPDEEHEEALSTAPRTESETSETSETSEKLMGAAKPVETGGLGARRSASAAAVAVPAPAPSTAPTTCEGERSLASSWAAGDHKSPTYSEYTSEIDARTREKGHVRIKLSGGFLFQKISPSQTKVSTALKIDIGLPFIPHWIIDWIMKNVASMFIPMLNSQAGKFEPGGKLSHLPDEPQYQGIYAEMHRRLNAMG</sequence>